<gene>
    <name evidence="6" type="ORF">GCM10022267_44370</name>
</gene>
<proteinExistence type="predicted"/>
<keyword evidence="7" id="KW-1185">Reference proteome</keyword>
<dbReference type="SUPFAM" id="SSF46689">
    <property type="entry name" value="Homeodomain-like"/>
    <property type="match status" value="1"/>
</dbReference>
<keyword evidence="3" id="KW-0804">Transcription</keyword>
<dbReference type="PRINTS" id="PR00455">
    <property type="entry name" value="HTHTETR"/>
</dbReference>
<organism evidence="6 7">
    <name type="scientific">Lentzea roselyniae</name>
    <dbReference type="NCBI Taxonomy" id="531940"/>
    <lineage>
        <taxon>Bacteria</taxon>
        <taxon>Bacillati</taxon>
        <taxon>Actinomycetota</taxon>
        <taxon>Actinomycetes</taxon>
        <taxon>Pseudonocardiales</taxon>
        <taxon>Pseudonocardiaceae</taxon>
        <taxon>Lentzea</taxon>
    </lineage>
</organism>
<accession>A0ABP7BAA2</accession>
<reference evidence="7" key="1">
    <citation type="journal article" date="2019" name="Int. J. Syst. Evol. Microbiol.">
        <title>The Global Catalogue of Microorganisms (GCM) 10K type strain sequencing project: providing services to taxonomists for standard genome sequencing and annotation.</title>
        <authorList>
            <consortium name="The Broad Institute Genomics Platform"/>
            <consortium name="The Broad Institute Genome Sequencing Center for Infectious Disease"/>
            <person name="Wu L."/>
            <person name="Ma J."/>
        </authorList>
    </citation>
    <scope>NUCLEOTIDE SEQUENCE [LARGE SCALE GENOMIC DNA]</scope>
    <source>
        <strain evidence="7">JCM 17494</strain>
    </source>
</reference>
<evidence type="ECO:0000259" key="5">
    <source>
        <dbReference type="PROSITE" id="PS50977"/>
    </source>
</evidence>
<sequence>MVTASRPLRADAARNREKLLAAAAQLFAERGLDVPLEHIARRAEVSIGTLYKHFPTREAFVAAIFPERLAALDVIGEKALATPDPWQAFAGYLEDLYALQAEDRGLNDVLARDLPNAPEVVSACHRGAGHAEILIARGVEGGVLRPDYSIADMATLTRAMAQVIRDSPSEWRRFLSIYVEGLRTQSP</sequence>
<comment type="caution">
    <text evidence="6">The sequence shown here is derived from an EMBL/GenBank/DDBJ whole genome shotgun (WGS) entry which is preliminary data.</text>
</comment>
<dbReference type="RefSeq" id="WP_346131843.1">
    <property type="nucleotide sequence ID" value="NZ_BAABBE010000012.1"/>
</dbReference>
<name>A0ABP7BAA2_9PSEU</name>
<dbReference type="Pfam" id="PF00440">
    <property type="entry name" value="TetR_N"/>
    <property type="match status" value="1"/>
</dbReference>
<dbReference type="InterPro" id="IPR036271">
    <property type="entry name" value="Tet_transcr_reg_TetR-rel_C_sf"/>
</dbReference>
<evidence type="ECO:0000256" key="2">
    <source>
        <dbReference type="ARBA" id="ARBA00023125"/>
    </source>
</evidence>
<dbReference type="Pfam" id="PF21597">
    <property type="entry name" value="TetR_C_43"/>
    <property type="match status" value="1"/>
</dbReference>
<evidence type="ECO:0000256" key="4">
    <source>
        <dbReference type="PROSITE-ProRule" id="PRU00335"/>
    </source>
</evidence>
<dbReference type="Gene3D" id="1.10.357.10">
    <property type="entry name" value="Tetracycline Repressor, domain 2"/>
    <property type="match status" value="1"/>
</dbReference>
<dbReference type="PANTHER" id="PTHR30055:SF234">
    <property type="entry name" value="HTH-TYPE TRANSCRIPTIONAL REGULATOR BETI"/>
    <property type="match status" value="1"/>
</dbReference>
<keyword evidence="1" id="KW-0805">Transcription regulation</keyword>
<feature type="DNA-binding region" description="H-T-H motif" evidence="4">
    <location>
        <begin position="35"/>
        <end position="54"/>
    </location>
</feature>
<evidence type="ECO:0000256" key="1">
    <source>
        <dbReference type="ARBA" id="ARBA00023015"/>
    </source>
</evidence>
<dbReference type="InterPro" id="IPR050109">
    <property type="entry name" value="HTH-type_TetR-like_transc_reg"/>
</dbReference>
<dbReference type="InterPro" id="IPR001647">
    <property type="entry name" value="HTH_TetR"/>
</dbReference>
<keyword evidence="2 4" id="KW-0238">DNA-binding</keyword>
<dbReference type="InterPro" id="IPR009057">
    <property type="entry name" value="Homeodomain-like_sf"/>
</dbReference>
<dbReference type="PANTHER" id="PTHR30055">
    <property type="entry name" value="HTH-TYPE TRANSCRIPTIONAL REGULATOR RUTR"/>
    <property type="match status" value="1"/>
</dbReference>
<dbReference type="InterPro" id="IPR049445">
    <property type="entry name" value="TetR_SbtR-like_C"/>
</dbReference>
<evidence type="ECO:0000313" key="7">
    <source>
        <dbReference type="Proteomes" id="UP001500711"/>
    </source>
</evidence>
<dbReference type="EMBL" id="BAABBE010000012">
    <property type="protein sequence ID" value="GAA3653191.1"/>
    <property type="molecule type" value="Genomic_DNA"/>
</dbReference>
<dbReference type="SUPFAM" id="SSF48498">
    <property type="entry name" value="Tetracyclin repressor-like, C-terminal domain"/>
    <property type="match status" value="1"/>
</dbReference>
<protein>
    <submittedName>
        <fullName evidence="6">TetR/AcrR family transcriptional regulator</fullName>
    </submittedName>
</protein>
<dbReference type="Proteomes" id="UP001500711">
    <property type="component" value="Unassembled WGS sequence"/>
</dbReference>
<evidence type="ECO:0000256" key="3">
    <source>
        <dbReference type="ARBA" id="ARBA00023163"/>
    </source>
</evidence>
<evidence type="ECO:0000313" key="6">
    <source>
        <dbReference type="EMBL" id="GAA3653191.1"/>
    </source>
</evidence>
<feature type="domain" description="HTH tetR-type" evidence="5">
    <location>
        <begin position="13"/>
        <end position="72"/>
    </location>
</feature>
<dbReference type="PROSITE" id="PS50977">
    <property type="entry name" value="HTH_TETR_2"/>
    <property type="match status" value="1"/>
</dbReference>